<dbReference type="OMA" id="LMIVDFE"/>
<feature type="compositionally biased region" description="Low complexity" evidence="2">
    <location>
        <begin position="516"/>
        <end position="526"/>
    </location>
</feature>
<keyword evidence="4" id="KW-0808">Transferase</keyword>
<dbReference type="InterPro" id="IPR052396">
    <property type="entry name" value="Meiotic_Drive_Suppr_Kinase"/>
</dbReference>
<protein>
    <submittedName>
        <fullName evidence="4">Putative serine threonine protein kinase</fullName>
    </submittedName>
</protein>
<dbReference type="PANTHER" id="PTHR37171:SF1">
    <property type="entry name" value="SERINE_THREONINE-PROTEIN KINASE YRZF-RELATED"/>
    <property type="match status" value="1"/>
</dbReference>
<evidence type="ECO:0000313" key="4">
    <source>
        <dbReference type="EMBL" id="GAP83494.1"/>
    </source>
</evidence>
<name>A0A1S7UJS2_ROSNE</name>
<feature type="domain" description="Protein kinase" evidence="3">
    <location>
        <begin position="610"/>
        <end position="804"/>
    </location>
</feature>
<dbReference type="OrthoDB" id="2156052at2759"/>
<dbReference type="Gene3D" id="1.10.510.10">
    <property type="entry name" value="Transferase(Phosphotransferase) domain 1"/>
    <property type="match status" value="1"/>
</dbReference>
<dbReference type="GO" id="GO:0004672">
    <property type="term" value="F:protein kinase activity"/>
    <property type="evidence" value="ECO:0007669"/>
    <property type="project" value="InterPro"/>
</dbReference>
<dbReference type="SUPFAM" id="SSF56112">
    <property type="entry name" value="Protein kinase-like (PK-like)"/>
    <property type="match status" value="1"/>
</dbReference>
<dbReference type="Proteomes" id="UP000054516">
    <property type="component" value="Unassembled WGS sequence"/>
</dbReference>
<keyword evidence="4" id="KW-0418">Kinase</keyword>
<sequence length="804" mass="90637">MGYGRNDRTLESSTSRHVPILIPIIPLLPVLSRNITISTLLSCSTTILMDDEVARLRALLEAAEKRSAEEQRRRENAEKLAIEEQRRRREEEEHNRNSRPQALPQYLEACHSLSLAIQVVTEKSLTTQGDTTNPTGRIYPRRIVPWDDYPTRQENIWDRLSVYRSFCSDPAFPSSHQLDYVASLIHPIASEMGLRHFERDTVENAVQKLVDAAYNDEQLRAHLGLLGSVTFESHMNLGNTIDAVSHSIEQMTMTEDVKVGANATTPAPKRARRRAGRGRKGPADQFCIYRRSDSRNVPALAIEYKAPHKLTRDEVVAGLREEIQPERDVINQDGQGFAFASRRLTAAVITQLFSYMVDKDIQYGYVCTGETFIFLHIPDDPSIIYYSVCVPNLDVMEDDENRLHRTAVAQVFAFVLQALRSPPPPLAWHDRAEGLDTWAVEFEDVLRDIPETERKALRASPYKAQRWKGFTRSPIKTRSRCRLEDGNTTLRNKDESEDEGPPPSPSESRLLRSSKKASASTGAAAKGAKRDRRGGGGTSDTTEGQIRKKTQTRIQDRAFCTQECLSGLASGGPMDGGCPNFSDHQRQHISLSEYRRLMRAQLARDRGSDADSMPLYLSGSVGALFKVRLSSHGYTLVAKGVEHAHLGRLQHEKKVYDRLRTIQGRYIPVCLGNVDLVLPYYYNGGVYEHFLFLGWAGRPLFDLPSEADKAAIVDTVSAGFKAIHNLHVLHGDAEPRNILYDADNGHVMIVDFERAKFSNQEPLGLISPNRKRKHSMCQEKQGKKNKFTTELRSIVQNVKRSIEQ</sequence>
<feature type="compositionally biased region" description="Basic residues" evidence="2">
    <location>
        <begin position="269"/>
        <end position="280"/>
    </location>
</feature>
<dbReference type="STRING" id="77044.A0A1S7UJS2"/>
<evidence type="ECO:0000313" key="5">
    <source>
        <dbReference type="Proteomes" id="UP000054516"/>
    </source>
</evidence>
<feature type="region of interest" description="Disordered" evidence="2">
    <location>
        <begin position="262"/>
        <end position="282"/>
    </location>
</feature>
<dbReference type="InterPro" id="IPR000719">
    <property type="entry name" value="Prot_kinase_dom"/>
</dbReference>
<gene>
    <name evidence="4" type="ORF">SAMD00023353_0201380</name>
</gene>
<dbReference type="AlphaFoldDB" id="A0A1S7UJS2"/>
<feature type="region of interest" description="Disordered" evidence="2">
    <location>
        <begin position="478"/>
        <end position="551"/>
    </location>
</feature>
<reference evidence="4" key="1">
    <citation type="submission" date="2016-03" db="EMBL/GenBank/DDBJ databases">
        <title>Draft genome sequence of Rosellinia necatrix.</title>
        <authorList>
            <person name="Kanematsu S."/>
        </authorList>
    </citation>
    <scope>NUCLEOTIDE SEQUENCE [LARGE SCALE GENOMIC DNA]</scope>
    <source>
        <strain evidence="4">W97</strain>
    </source>
</reference>
<evidence type="ECO:0000256" key="2">
    <source>
        <dbReference type="SAM" id="MobiDB-lite"/>
    </source>
</evidence>
<keyword evidence="5" id="KW-1185">Reference proteome</keyword>
<evidence type="ECO:0000256" key="1">
    <source>
        <dbReference type="SAM" id="Coils"/>
    </source>
</evidence>
<dbReference type="PANTHER" id="PTHR37171">
    <property type="entry name" value="SERINE/THREONINE-PROTEIN KINASE YRZF-RELATED"/>
    <property type="match status" value="1"/>
</dbReference>
<proteinExistence type="predicted"/>
<feature type="coiled-coil region" evidence="1">
    <location>
        <begin position="53"/>
        <end position="94"/>
    </location>
</feature>
<dbReference type="EMBL" id="DF977447">
    <property type="protein sequence ID" value="GAP83494.1"/>
    <property type="molecule type" value="Genomic_DNA"/>
</dbReference>
<dbReference type="InterPro" id="IPR011009">
    <property type="entry name" value="Kinase-like_dom_sf"/>
</dbReference>
<dbReference type="Pfam" id="PF06293">
    <property type="entry name" value="Kdo"/>
    <property type="match status" value="1"/>
</dbReference>
<accession>A0A1S7UJS2</accession>
<keyword evidence="1" id="KW-0175">Coiled coil</keyword>
<dbReference type="GO" id="GO:0005524">
    <property type="term" value="F:ATP binding"/>
    <property type="evidence" value="ECO:0007669"/>
    <property type="project" value="InterPro"/>
</dbReference>
<organism evidence="4">
    <name type="scientific">Rosellinia necatrix</name>
    <name type="common">White root-rot fungus</name>
    <dbReference type="NCBI Taxonomy" id="77044"/>
    <lineage>
        <taxon>Eukaryota</taxon>
        <taxon>Fungi</taxon>
        <taxon>Dikarya</taxon>
        <taxon>Ascomycota</taxon>
        <taxon>Pezizomycotina</taxon>
        <taxon>Sordariomycetes</taxon>
        <taxon>Xylariomycetidae</taxon>
        <taxon>Xylariales</taxon>
        <taxon>Xylariaceae</taxon>
        <taxon>Rosellinia</taxon>
    </lineage>
</organism>
<evidence type="ECO:0000259" key="3">
    <source>
        <dbReference type="PROSITE" id="PS50011"/>
    </source>
</evidence>
<dbReference type="PROSITE" id="PS50011">
    <property type="entry name" value="PROTEIN_KINASE_DOM"/>
    <property type="match status" value="1"/>
</dbReference>